<dbReference type="AlphaFoldDB" id="A0A7G9QAW7"/>
<protein>
    <submittedName>
        <fullName evidence="2">DinB family protein</fullName>
    </submittedName>
</protein>
<proteinExistence type="predicted"/>
<dbReference type="RefSeq" id="WP_187591214.1">
    <property type="nucleotide sequence ID" value="NZ_CP060723.1"/>
</dbReference>
<dbReference type="Pfam" id="PF12867">
    <property type="entry name" value="DinB_2"/>
    <property type="match status" value="1"/>
</dbReference>
<dbReference type="SUPFAM" id="SSF109854">
    <property type="entry name" value="DinB/YfiT-like putative metalloenzymes"/>
    <property type="match status" value="1"/>
</dbReference>
<dbReference type="InterPro" id="IPR024775">
    <property type="entry name" value="DinB-like"/>
</dbReference>
<sequence>MPDTLATITQIKKTRTFIIELVKDLSTEQLNKIPAGFNNNIIWNIAHLTATQQNLCYVRSGLTVTVEEKYFAPFLSGTKPDHFIEKEEIDSIFDVLLNSIDRLATDYTNGIFVTFDHWDKRYGMKLNTIEDAINFIPFHEGMHIGYIMALKKLV</sequence>
<gene>
    <name evidence="2" type="ORF">H9L23_15205</name>
</gene>
<dbReference type="KEGG" id="proe:H9L23_15205"/>
<name>A0A7G9QAW7_9SPHI</name>
<dbReference type="InterPro" id="IPR034660">
    <property type="entry name" value="DinB/YfiT-like"/>
</dbReference>
<evidence type="ECO:0000259" key="1">
    <source>
        <dbReference type="Pfam" id="PF12867"/>
    </source>
</evidence>
<dbReference type="Gene3D" id="1.20.120.450">
    <property type="entry name" value="dinb family like domain"/>
    <property type="match status" value="1"/>
</dbReference>
<organism evidence="2 3">
    <name type="scientific">Pedobacter roseus</name>
    <dbReference type="NCBI Taxonomy" id="336820"/>
    <lineage>
        <taxon>Bacteria</taxon>
        <taxon>Pseudomonadati</taxon>
        <taxon>Bacteroidota</taxon>
        <taxon>Sphingobacteriia</taxon>
        <taxon>Sphingobacteriales</taxon>
        <taxon>Sphingobacteriaceae</taxon>
        <taxon>Pedobacter</taxon>
    </lineage>
</organism>
<reference evidence="2 3" key="1">
    <citation type="submission" date="2020-08" db="EMBL/GenBank/DDBJ databases">
        <title>Genome sequence of Pedobacter roseus KACC 11594T.</title>
        <authorList>
            <person name="Hyun D.-W."/>
            <person name="Bae J.-W."/>
        </authorList>
    </citation>
    <scope>NUCLEOTIDE SEQUENCE [LARGE SCALE GENOMIC DNA]</scope>
    <source>
        <strain evidence="2 3">KACC 11594</strain>
    </source>
</reference>
<dbReference type="Proteomes" id="UP000515806">
    <property type="component" value="Chromosome"/>
</dbReference>
<accession>A0A7G9QAW7</accession>
<feature type="domain" description="DinB-like" evidence="1">
    <location>
        <begin position="10"/>
        <end position="147"/>
    </location>
</feature>
<dbReference type="EMBL" id="CP060723">
    <property type="protein sequence ID" value="QNN40492.1"/>
    <property type="molecule type" value="Genomic_DNA"/>
</dbReference>
<evidence type="ECO:0000313" key="2">
    <source>
        <dbReference type="EMBL" id="QNN40492.1"/>
    </source>
</evidence>
<evidence type="ECO:0000313" key="3">
    <source>
        <dbReference type="Proteomes" id="UP000515806"/>
    </source>
</evidence>
<keyword evidence="3" id="KW-1185">Reference proteome</keyword>